<sequence length="168" mass="18660">MGGFCFFAGDRPDFFPEFLADPDFSAGTEPGSPFPEESAGSRSRTEQQDSRCPDPFPKGMFTGRRGAPSPLAGKGSGCSGRHLFGREGRKHARPVKPLHRPRPFRRFGRFNAGARRPIIEIRNLKRQIAQADKRCRTKAKRWAAESRADNVSPSSCQNGRNGPEIMEI</sequence>
<organism evidence="2 3">
    <name type="scientific">Caldibacillus debilis</name>
    <dbReference type="NCBI Taxonomy" id="301148"/>
    <lineage>
        <taxon>Bacteria</taxon>
        <taxon>Bacillati</taxon>
        <taxon>Bacillota</taxon>
        <taxon>Bacilli</taxon>
        <taxon>Bacillales</taxon>
        <taxon>Bacillaceae</taxon>
        <taxon>Caldibacillus</taxon>
    </lineage>
</organism>
<dbReference type="Proteomes" id="UP000257014">
    <property type="component" value="Unassembled WGS sequence"/>
</dbReference>
<gene>
    <name evidence="2" type="ORF">C6P37_09665</name>
</gene>
<feature type="region of interest" description="Disordered" evidence="1">
    <location>
        <begin position="140"/>
        <end position="168"/>
    </location>
</feature>
<proteinExistence type="predicted"/>
<feature type="compositionally biased region" description="Basic residues" evidence="1">
    <location>
        <begin position="88"/>
        <end position="108"/>
    </location>
</feature>
<accession>A0A3E0K3Q9</accession>
<feature type="compositionally biased region" description="Basic and acidic residues" evidence="1">
    <location>
        <begin position="43"/>
        <end position="52"/>
    </location>
</feature>
<reference evidence="2 3" key="1">
    <citation type="submission" date="2018-03" db="EMBL/GenBank/DDBJ databases">
        <authorList>
            <person name="Keele B.F."/>
        </authorList>
    </citation>
    <scope>NUCLEOTIDE SEQUENCE [LARGE SCALE GENOMIC DNA]</scope>
    <source>
        <strain evidence="2">ZCTH4_d</strain>
    </source>
</reference>
<feature type="compositionally biased region" description="Polar residues" evidence="1">
    <location>
        <begin position="149"/>
        <end position="160"/>
    </location>
</feature>
<name>A0A3E0K3Q9_9BACI</name>
<dbReference type="EMBL" id="QEWE01000018">
    <property type="protein sequence ID" value="REJ28099.1"/>
    <property type="molecule type" value="Genomic_DNA"/>
</dbReference>
<comment type="caution">
    <text evidence="2">The sequence shown here is derived from an EMBL/GenBank/DDBJ whole genome shotgun (WGS) entry which is preliminary data.</text>
</comment>
<evidence type="ECO:0000256" key="1">
    <source>
        <dbReference type="SAM" id="MobiDB-lite"/>
    </source>
</evidence>
<protein>
    <submittedName>
        <fullName evidence="2">Uncharacterized protein</fullName>
    </submittedName>
</protein>
<dbReference type="AlphaFoldDB" id="A0A3E0K3Q9"/>
<evidence type="ECO:0000313" key="2">
    <source>
        <dbReference type="EMBL" id="REJ28099.1"/>
    </source>
</evidence>
<evidence type="ECO:0000313" key="3">
    <source>
        <dbReference type="Proteomes" id="UP000257014"/>
    </source>
</evidence>
<feature type="region of interest" description="Disordered" evidence="1">
    <location>
        <begin position="18"/>
        <end position="109"/>
    </location>
</feature>